<feature type="domain" description="Core-binding (CB)" evidence="11">
    <location>
        <begin position="2"/>
        <end position="95"/>
    </location>
</feature>
<reference evidence="12 13" key="1">
    <citation type="journal article" date="2016" name="Nat. Commun.">
        <title>Thousands of microbial genomes shed light on interconnected biogeochemical processes in an aquifer system.</title>
        <authorList>
            <person name="Anantharaman K."/>
            <person name="Brown C.T."/>
            <person name="Hug L.A."/>
            <person name="Sharon I."/>
            <person name="Castelle C.J."/>
            <person name="Probst A.J."/>
            <person name="Thomas B.C."/>
            <person name="Singh A."/>
            <person name="Wilkins M.J."/>
            <person name="Karaoz U."/>
            <person name="Brodie E.L."/>
            <person name="Williams K.H."/>
            <person name="Hubbard S.S."/>
            <person name="Banfield J.F."/>
        </authorList>
    </citation>
    <scope>NUCLEOTIDE SEQUENCE [LARGE SCALE GENOMIC DNA]</scope>
</reference>
<dbReference type="PROSITE" id="PS51898">
    <property type="entry name" value="TYR_RECOMBINASE"/>
    <property type="match status" value="1"/>
</dbReference>
<dbReference type="PANTHER" id="PTHR30349:SF77">
    <property type="entry name" value="TYROSINE RECOMBINASE XERC"/>
    <property type="match status" value="1"/>
</dbReference>
<dbReference type="PROSITE" id="PS51900">
    <property type="entry name" value="CB"/>
    <property type="match status" value="1"/>
</dbReference>
<dbReference type="GO" id="GO:0007059">
    <property type="term" value="P:chromosome segregation"/>
    <property type="evidence" value="ECO:0007669"/>
    <property type="project" value="UniProtKB-KW"/>
</dbReference>
<dbReference type="Gene3D" id="1.10.443.10">
    <property type="entry name" value="Intergrase catalytic core"/>
    <property type="match status" value="1"/>
</dbReference>
<sequence>MDPIQKLLNDYLAYLEIEKNRTTKTRENYEHYLNEFIAFGKIRAAKDITESVVRDFRLALARRNTSEGGRAQKNLKKVTQSYYVIALRNFLKYLSKRDIETLSAEKIELPKIPERQIEVLEYDDLARLLESPKGNSLRDLRDKAILELFFSTGLRLSELCNLKRYIDLERGELSIQGKGGKIRVVFLSAGAKAAIKKYLDKRTDADEALFISVDKSGKAMGKITPRSVQRMVDRRATEAGIPKKIHAHQLRHSFATDLLINGADLRSVQVLLGHANVSTTQIYTHLTNKELREIHKAFHGKRRG</sequence>
<keyword evidence="5" id="KW-0229">DNA integration</keyword>
<evidence type="ECO:0000256" key="3">
    <source>
        <dbReference type="ARBA" id="ARBA00022618"/>
    </source>
</evidence>
<dbReference type="InterPro" id="IPR004107">
    <property type="entry name" value="Integrase_SAM-like_N"/>
</dbReference>
<evidence type="ECO:0000313" key="13">
    <source>
        <dbReference type="Proteomes" id="UP000179106"/>
    </source>
</evidence>
<gene>
    <name evidence="12" type="ORF">A3B25_00745</name>
</gene>
<evidence type="ECO:0000256" key="7">
    <source>
        <dbReference type="ARBA" id="ARBA00023172"/>
    </source>
</evidence>
<dbReference type="InterPro" id="IPR013762">
    <property type="entry name" value="Integrase-like_cat_sf"/>
</dbReference>
<evidence type="ECO:0000256" key="9">
    <source>
        <dbReference type="PROSITE-ProRule" id="PRU01248"/>
    </source>
</evidence>
<dbReference type="InterPro" id="IPR050090">
    <property type="entry name" value="Tyrosine_recombinase_XerCD"/>
</dbReference>
<dbReference type="GO" id="GO:0005737">
    <property type="term" value="C:cytoplasm"/>
    <property type="evidence" value="ECO:0007669"/>
    <property type="project" value="UniProtKB-SubCell"/>
</dbReference>
<dbReference type="STRING" id="1802126.A3B25_00745"/>
<evidence type="ECO:0000259" key="10">
    <source>
        <dbReference type="PROSITE" id="PS51898"/>
    </source>
</evidence>
<dbReference type="Pfam" id="PF02899">
    <property type="entry name" value="Phage_int_SAM_1"/>
    <property type="match status" value="1"/>
</dbReference>
<dbReference type="GO" id="GO:0015074">
    <property type="term" value="P:DNA integration"/>
    <property type="evidence" value="ECO:0007669"/>
    <property type="project" value="UniProtKB-KW"/>
</dbReference>
<dbReference type="Pfam" id="PF00589">
    <property type="entry name" value="Phage_integrase"/>
    <property type="match status" value="1"/>
</dbReference>
<organism evidence="12 13">
    <name type="scientific">Candidatus Ryanbacteria bacterium RIFCSPLOWO2_01_FULL_48_26</name>
    <dbReference type="NCBI Taxonomy" id="1802126"/>
    <lineage>
        <taxon>Bacteria</taxon>
        <taxon>Candidatus Ryaniibacteriota</taxon>
    </lineage>
</organism>
<evidence type="ECO:0000256" key="5">
    <source>
        <dbReference type="ARBA" id="ARBA00022908"/>
    </source>
</evidence>
<evidence type="ECO:0000259" key="11">
    <source>
        <dbReference type="PROSITE" id="PS51900"/>
    </source>
</evidence>
<dbReference type="PANTHER" id="PTHR30349">
    <property type="entry name" value="PHAGE INTEGRASE-RELATED"/>
    <property type="match status" value="1"/>
</dbReference>
<evidence type="ECO:0000256" key="4">
    <source>
        <dbReference type="ARBA" id="ARBA00022829"/>
    </source>
</evidence>
<dbReference type="CDD" id="cd00798">
    <property type="entry name" value="INT_XerDC_C"/>
    <property type="match status" value="1"/>
</dbReference>
<comment type="caution">
    <text evidence="12">The sequence shown here is derived from an EMBL/GenBank/DDBJ whole genome shotgun (WGS) entry which is preliminary data.</text>
</comment>
<name>A0A1G2GW60_9BACT</name>
<protein>
    <recommendedName>
        <fullName evidence="14">Tyrosine recombinase XerC</fullName>
    </recommendedName>
</protein>
<dbReference type="Gene3D" id="1.10.150.130">
    <property type="match status" value="1"/>
</dbReference>
<keyword evidence="7" id="KW-0233">DNA recombination</keyword>
<dbReference type="EMBL" id="MHNW01000006">
    <property type="protein sequence ID" value="OGZ54452.1"/>
    <property type="molecule type" value="Genomic_DNA"/>
</dbReference>
<proteinExistence type="predicted"/>
<dbReference type="NCBIfam" id="NF040815">
    <property type="entry name" value="recomb_XerA_Arch"/>
    <property type="match status" value="1"/>
</dbReference>
<dbReference type="Proteomes" id="UP000179106">
    <property type="component" value="Unassembled WGS sequence"/>
</dbReference>
<evidence type="ECO:0000256" key="1">
    <source>
        <dbReference type="ARBA" id="ARBA00004496"/>
    </source>
</evidence>
<dbReference type="InterPro" id="IPR002104">
    <property type="entry name" value="Integrase_catalytic"/>
</dbReference>
<evidence type="ECO:0000256" key="8">
    <source>
        <dbReference type="ARBA" id="ARBA00023306"/>
    </source>
</evidence>
<comment type="subcellular location">
    <subcellularLocation>
        <location evidence="1">Cytoplasm</location>
    </subcellularLocation>
</comment>
<dbReference type="GO" id="GO:0006310">
    <property type="term" value="P:DNA recombination"/>
    <property type="evidence" value="ECO:0007669"/>
    <property type="project" value="UniProtKB-KW"/>
</dbReference>
<dbReference type="GO" id="GO:0051301">
    <property type="term" value="P:cell division"/>
    <property type="evidence" value="ECO:0007669"/>
    <property type="project" value="UniProtKB-KW"/>
</dbReference>
<evidence type="ECO:0000256" key="2">
    <source>
        <dbReference type="ARBA" id="ARBA00022490"/>
    </source>
</evidence>
<evidence type="ECO:0000313" key="12">
    <source>
        <dbReference type="EMBL" id="OGZ54452.1"/>
    </source>
</evidence>
<feature type="domain" description="Tyr recombinase" evidence="10">
    <location>
        <begin position="115"/>
        <end position="296"/>
    </location>
</feature>
<dbReference type="InterPro" id="IPR044068">
    <property type="entry name" value="CB"/>
</dbReference>
<accession>A0A1G2GW60</accession>
<keyword evidence="2" id="KW-0963">Cytoplasm</keyword>
<dbReference type="GO" id="GO:0003677">
    <property type="term" value="F:DNA binding"/>
    <property type="evidence" value="ECO:0007669"/>
    <property type="project" value="UniProtKB-UniRule"/>
</dbReference>
<dbReference type="InterPro" id="IPR010998">
    <property type="entry name" value="Integrase_recombinase_N"/>
</dbReference>
<keyword evidence="6 9" id="KW-0238">DNA-binding</keyword>
<keyword evidence="8" id="KW-0131">Cell cycle</keyword>
<keyword evidence="3" id="KW-0132">Cell division</keyword>
<keyword evidence="4" id="KW-0159">Chromosome partition</keyword>
<dbReference type="SUPFAM" id="SSF56349">
    <property type="entry name" value="DNA breaking-rejoining enzymes"/>
    <property type="match status" value="1"/>
</dbReference>
<evidence type="ECO:0008006" key="14">
    <source>
        <dbReference type="Google" id="ProtNLM"/>
    </source>
</evidence>
<dbReference type="InterPro" id="IPR011010">
    <property type="entry name" value="DNA_brk_join_enz"/>
</dbReference>
<dbReference type="AlphaFoldDB" id="A0A1G2GW60"/>
<evidence type="ECO:0000256" key="6">
    <source>
        <dbReference type="ARBA" id="ARBA00023125"/>
    </source>
</evidence>